<keyword evidence="4" id="KW-1185">Reference proteome</keyword>
<dbReference type="Pfam" id="PF01370">
    <property type="entry name" value="Epimerase"/>
    <property type="match status" value="1"/>
</dbReference>
<dbReference type="SUPFAM" id="SSF51735">
    <property type="entry name" value="NAD(P)-binding Rossmann-fold domains"/>
    <property type="match status" value="1"/>
</dbReference>
<dbReference type="Proteomes" id="UP000187735">
    <property type="component" value="Chromosome"/>
</dbReference>
<protein>
    <submittedName>
        <fullName evidence="3">CDP-paratose 2-epimerase</fullName>
        <ecNumber evidence="3">5.1.3.10</ecNumber>
    </submittedName>
</protein>
<dbReference type="KEGG" id="fmr:Fuma_05609"/>
<gene>
    <name evidence="3" type="primary">rfbE_2</name>
    <name evidence="3" type="ORF">Fuma_05609</name>
</gene>
<dbReference type="InterPro" id="IPR036291">
    <property type="entry name" value="NAD(P)-bd_dom_sf"/>
</dbReference>
<dbReference type="EMBL" id="CP017641">
    <property type="protein sequence ID" value="APZ95946.1"/>
    <property type="molecule type" value="Genomic_DNA"/>
</dbReference>
<dbReference type="RefSeq" id="WP_077028601.1">
    <property type="nucleotide sequence ID" value="NZ_CP017641.1"/>
</dbReference>
<organism evidence="3 4">
    <name type="scientific">Fuerstiella marisgermanici</name>
    <dbReference type="NCBI Taxonomy" id="1891926"/>
    <lineage>
        <taxon>Bacteria</taxon>
        <taxon>Pseudomonadati</taxon>
        <taxon>Planctomycetota</taxon>
        <taxon>Planctomycetia</taxon>
        <taxon>Planctomycetales</taxon>
        <taxon>Planctomycetaceae</taxon>
        <taxon>Fuerstiella</taxon>
    </lineage>
</organism>
<evidence type="ECO:0000259" key="2">
    <source>
        <dbReference type="Pfam" id="PF01370"/>
    </source>
</evidence>
<evidence type="ECO:0000313" key="3">
    <source>
        <dbReference type="EMBL" id="APZ95946.1"/>
    </source>
</evidence>
<evidence type="ECO:0000313" key="4">
    <source>
        <dbReference type="Proteomes" id="UP000187735"/>
    </source>
</evidence>
<dbReference type="InterPro" id="IPR001509">
    <property type="entry name" value="Epimerase_deHydtase"/>
</dbReference>
<comment type="similarity">
    <text evidence="1">Belongs to the NAD(P)-dependent epimerase/dehydratase family.</text>
</comment>
<accession>A0A1P8WPG2</accession>
<dbReference type="STRING" id="1891926.Fuma_05609"/>
<keyword evidence="3" id="KW-0413">Isomerase</keyword>
<dbReference type="Gene3D" id="3.40.50.720">
    <property type="entry name" value="NAD(P)-binding Rossmann-like Domain"/>
    <property type="match status" value="1"/>
</dbReference>
<dbReference type="EC" id="5.1.3.10" evidence="3"/>
<reference evidence="3 4" key="1">
    <citation type="journal article" date="2016" name="Front. Microbiol.">
        <title>Fuerstia marisgermanicae gen. nov., sp. nov., an Unusual Member of the Phylum Planctomycetes from the German Wadden Sea.</title>
        <authorList>
            <person name="Kohn T."/>
            <person name="Heuer A."/>
            <person name="Jogler M."/>
            <person name="Vollmers J."/>
            <person name="Boedeker C."/>
            <person name="Bunk B."/>
            <person name="Rast P."/>
            <person name="Borchert D."/>
            <person name="Glockner I."/>
            <person name="Freese H.M."/>
            <person name="Klenk H.P."/>
            <person name="Overmann J."/>
            <person name="Kaster A.K."/>
            <person name="Rohde M."/>
            <person name="Wiegand S."/>
            <person name="Jogler C."/>
        </authorList>
    </citation>
    <scope>NUCLEOTIDE SEQUENCE [LARGE SCALE GENOMIC DNA]</scope>
    <source>
        <strain evidence="3 4">NH11</strain>
    </source>
</reference>
<proteinExistence type="inferred from homology"/>
<name>A0A1P8WPG2_9PLAN</name>
<feature type="domain" description="NAD-dependent epimerase/dehydratase" evidence="2">
    <location>
        <begin position="3"/>
        <end position="273"/>
    </location>
</feature>
<dbReference type="PANTHER" id="PTHR43000">
    <property type="entry name" value="DTDP-D-GLUCOSE 4,6-DEHYDRATASE-RELATED"/>
    <property type="match status" value="1"/>
</dbReference>
<evidence type="ECO:0000256" key="1">
    <source>
        <dbReference type="ARBA" id="ARBA00007637"/>
    </source>
</evidence>
<dbReference type="OrthoDB" id="9811743at2"/>
<sequence>MKILITGICGFVGSELAMSFRSREAADSLKIVGIDNLSRNGSWRNRERLAEHDITVMHGDIRCSTDLEAVGNVDWVIDAAANPSVLAGVDGKSSSRQLVDYNFTGTINLLEHCKQHNAGFILLSTSRVYSIPPLAALTVASRNHAFEPQQPNKEGLTSGGIGEDFSTAAPVSLYGATKLASEQMALEYGMTFDFPVWINRCGVMAGAGQFGKADQGIFAFWLHSWKENKPLKYIGFDGMGHQVRDCLHPRDMVPLLVQQMESTRGDKPPIVNVSGGLPSARSLRQLSQWCEERWGPRNVTVDASPRPFDLPWVVLDHTLATGVWDWRPTTTVDQILTEIADFADTQSDWIGFSR</sequence>
<dbReference type="AlphaFoldDB" id="A0A1P8WPG2"/>
<dbReference type="GO" id="GO:0047732">
    <property type="term" value="F:CDP-abequose epimerase activity"/>
    <property type="evidence" value="ECO:0007669"/>
    <property type="project" value="UniProtKB-EC"/>
</dbReference>